<evidence type="ECO:0000256" key="13">
    <source>
        <dbReference type="ARBA" id="ARBA00023136"/>
    </source>
</evidence>
<keyword evidence="13" id="KW-0472">Membrane</keyword>
<feature type="signal peptide" evidence="16">
    <location>
        <begin position="1"/>
        <end position="21"/>
    </location>
</feature>
<comment type="cofactor">
    <cofactor evidence="2">
        <name>L-ascorbate</name>
        <dbReference type="ChEBI" id="CHEBI:38290"/>
    </cofactor>
</comment>
<keyword evidence="19" id="KW-1185">Reference proteome</keyword>
<dbReference type="AlphaFoldDB" id="A0A7I8WAT2"/>
<gene>
    <name evidence="18" type="ORF">DGYR_LOCUS12658</name>
</gene>
<comment type="catalytic activity">
    <reaction evidence="15">
        <text>L-lysyl-[collagen] + 2-oxoglutarate + O2 = (5R)-5-hydroxy-L-lysyl-[collagen] + succinate + CO2</text>
        <dbReference type="Rhea" id="RHEA:16569"/>
        <dbReference type="Rhea" id="RHEA-COMP:12751"/>
        <dbReference type="Rhea" id="RHEA-COMP:12752"/>
        <dbReference type="ChEBI" id="CHEBI:15379"/>
        <dbReference type="ChEBI" id="CHEBI:16526"/>
        <dbReference type="ChEBI" id="CHEBI:16810"/>
        <dbReference type="ChEBI" id="CHEBI:29969"/>
        <dbReference type="ChEBI" id="CHEBI:30031"/>
        <dbReference type="ChEBI" id="CHEBI:133442"/>
        <dbReference type="EC" id="1.14.11.4"/>
    </reaction>
</comment>
<keyword evidence="14" id="KW-0325">Glycoprotein</keyword>
<comment type="subcellular location">
    <subcellularLocation>
        <location evidence="3">Endoplasmic reticulum membrane</location>
        <topology evidence="3">Peripheral membrane protein</topology>
        <orientation evidence="3">Lumenal side</orientation>
    </subcellularLocation>
    <subcellularLocation>
        <location evidence="4">Rough endoplasmic reticulum</location>
    </subcellularLocation>
</comment>
<evidence type="ECO:0000259" key="17">
    <source>
        <dbReference type="PROSITE" id="PS51471"/>
    </source>
</evidence>
<evidence type="ECO:0000313" key="18">
    <source>
        <dbReference type="EMBL" id="CAD5125250.1"/>
    </source>
</evidence>
<dbReference type="GO" id="GO:0031418">
    <property type="term" value="F:L-ascorbic acid binding"/>
    <property type="evidence" value="ECO:0007669"/>
    <property type="project" value="UniProtKB-KW"/>
</dbReference>
<evidence type="ECO:0000256" key="9">
    <source>
        <dbReference type="ARBA" id="ARBA00022896"/>
    </source>
</evidence>
<keyword evidence="11" id="KW-0560">Oxidoreductase</keyword>
<evidence type="ECO:0000256" key="1">
    <source>
        <dbReference type="ARBA" id="ARBA00001954"/>
    </source>
</evidence>
<dbReference type="GO" id="GO:0005791">
    <property type="term" value="C:rough endoplasmic reticulum"/>
    <property type="evidence" value="ECO:0007669"/>
    <property type="project" value="UniProtKB-SubCell"/>
</dbReference>
<dbReference type="Pfam" id="PF03171">
    <property type="entry name" value="2OG-FeII_Oxy"/>
    <property type="match status" value="1"/>
</dbReference>
<dbReference type="PANTHER" id="PTHR10730:SF45">
    <property type="entry name" value="PROCOLLAGEN-LYSINE,2-OXOGLUTARATE 5-DIOXYGENASE"/>
    <property type="match status" value="1"/>
</dbReference>
<dbReference type="Pfam" id="PF25342">
    <property type="entry name" value="GT_PLOD"/>
    <property type="match status" value="2"/>
</dbReference>
<evidence type="ECO:0000256" key="2">
    <source>
        <dbReference type="ARBA" id="ARBA00001961"/>
    </source>
</evidence>
<dbReference type="InterPro" id="IPR001006">
    <property type="entry name" value="Procol_lys_dOase"/>
</dbReference>
<evidence type="ECO:0000256" key="8">
    <source>
        <dbReference type="ARBA" id="ARBA00022824"/>
    </source>
</evidence>
<dbReference type="Gene3D" id="2.60.120.620">
    <property type="entry name" value="q2cbj1_9rhob like domain"/>
    <property type="match status" value="1"/>
</dbReference>
<keyword evidence="10" id="KW-0223">Dioxygenase</keyword>
<dbReference type="SMART" id="SM00702">
    <property type="entry name" value="P4Hc"/>
    <property type="match status" value="1"/>
</dbReference>
<evidence type="ECO:0000256" key="16">
    <source>
        <dbReference type="SAM" id="SignalP"/>
    </source>
</evidence>
<sequence length="756" mass="87054">MKKETIFLLFVIATFISYSSCKPDADLLLVTIASERTDGFERWRRSAEHNGFTNIRVLGLGEEWRGGSMLSIGGGYKVNLLKKGLKDIKDREDLLVLFTDSYDVIFTNDKSKLLNSYSKKKCNVLFSAEDYCWPDKSLSSSYPIVSKDESRYLNSGGFIGPAKDIYSIINQADIADDDDDQLYYTKIFLNPSLRVNKLKEEGGGEERERHREGGGEECGDHTKYGLCLDTRSELFQNLHGALENVGIRFKDSSSYLYNYRTGYAPTVIHGNGPIKLKFNSLANYLSDEWTPSTGWRNWETFTNLENSRDSDLPTVLMALYFYRSSAFIEEFFDYISRIDYPKSNIFLYIHVNVDYHVQHVDEFIGKYGKSYATNIVFKPSSNLLEGHGRNKALDECLRLNCRYYFAVDSDSHLSNPKILKDLISLNKSVSAPMMTRDGKIWSNFWGGLNDQGFYARSDDYISIVTKEKQGVWNVPFISDVYLVQSSVINKKSAKYLYVKEDFDADMAFCANLRDLGIHMYVDNRESYGYLINSDKFKTDLLHGDLIVMSDNRNVWTNRYIHPKYWKALNNGEFIEEPCNDVYWIPFMTDRYCKELIERAESFGKWSGGGHQPSVDPRLGGGYENVPTVDIHMNQIDLEEQWLYFLREFVGPINNKIFTGYYTDARAHMNFIVRYKPNEQNRLKPHHDSSTFTINIALNTPGIDYEGGGTRFVRYNCNITASRKGWVIMHPGRLTHYHEGLPTTNGTRYIMVSFIDP</sequence>
<evidence type="ECO:0000313" key="19">
    <source>
        <dbReference type="Proteomes" id="UP000549394"/>
    </source>
</evidence>
<dbReference type="Proteomes" id="UP000549394">
    <property type="component" value="Unassembled WGS sequence"/>
</dbReference>
<dbReference type="SUPFAM" id="SSF53448">
    <property type="entry name" value="Nucleotide-diphospho-sugar transferases"/>
    <property type="match status" value="1"/>
</dbReference>
<dbReference type="InterPro" id="IPR006620">
    <property type="entry name" value="Pro_4_hyd_alph"/>
</dbReference>
<evidence type="ECO:0000256" key="15">
    <source>
        <dbReference type="ARBA" id="ARBA00047930"/>
    </source>
</evidence>
<keyword evidence="6" id="KW-0479">Metal-binding</keyword>
<dbReference type="InterPro" id="IPR050757">
    <property type="entry name" value="Collagen_mod_GT25"/>
</dbReference>
<evidence type="ECO:0000256" key="4">
    <source>
        <dbReference type="ARBA" id="ARBA00004427"/>
    </source>
</evidence>
<dbReference type="OrthoDB" id="69177at2759"/>
<dbReference type="InterPro" id="IPR029044">
    <property type="entry name" value="Nucleotide-diphossugar_trans"/>
</dbReference>
<name>A0A7I8WAT2_9ANNE</name>
<organism evidence="18 19">
    <name type="scientific">Dimorphilus gyrociliatus</name>
    <dbReference type="NCBI Taxonomy" id="2664684"/>
    <lineage>
        <taxon>Eukaryota</taxon>
        <taxon>Metazoa</taxon>
        <taxon>Spiralia</taxon>
        <taxon>Lophotrochozoa</taxon>
        <taxon>Annelida</taxon>
        <taxon>Polychaeta</taxon>
        <taxon>Polychaeta incertae sedis</taxon>
        <taxon>Dinophilidae</taxon>
        <taxon>Dimorphilus</taxon>
    </lineage>
</organism>
<comment type="caution">
    <text evidence="18">The sequence shown here is derived from an EMBL/GenBank/DDBJ whole genome shotgun (WGS) entry which is preliminary data.</text>
</comment>
<comment type="cofactor">
    <cofactor evidence="1">
        <name>Fe(2+)</name>
        <dbReference type="ChEBI" id="CHEBI:29033"/>
    </cofactor>
</comment>
<keyword evidence="8" id="KW-0256">Endoplasmic reticulum</keyword>
<dbReference type="PROSITE" id="PS01325">
    <property type="entry name" value="LYS_HYDROXYLASE"/>
    <property type="match status" value="1"/>
</dbReference>
<evidence type="ECO:0000256" key="12">
    <source>
        <dbReference type="ARBA" id="ARBA00023004"/>
    </source>
</evidence>
<dbReference type="InterPro" id="IPR057589">
    <property type="entry name" value="GT_PLOD"/>
</dbReference>
<feature type="chain" id="PRO_5029628630" description="procollagen-lysine 5-dioxygenase" evidence="16">
    <location>
        <begin position="22"/>
        <end position="756"/>
    </location>
</feature>
<keyword evidence="12" id="KW-0408">Iron</keyword>
<dbReference type="InterPro" id="IPR044861">
    <property type="entry name" value="IPNS-like_FE2OG_OXY"/>
</dbReference>
<dbReference type="GO" id="GO:0008475">
    <property type="term" value="F:procollagen-lysine 5-dioxygenase activity"/>
    <property type="evidence" value="ECO:0007669"/>
    <property type="project" value="UniProtKB-EC"/>
</dbReference>
<evidence type="ECO:0000256" key="3">
    <source>
        <dbReference type="ARBA" id="ARBA00004367"/>
    </source>
</evidence>
<dbReference type="EC" id="1.14.11.4" evidence="5"/>
<keyword evidence="7 16" id="KW-0732">Signal</keyword>
<keyword evidence="9" id="KW-0847">Vitamin C</keyword>
<evidence type="ECO:0000256" key="6">
    <source>
        <dbReference type="ARBA" id="ARBA00022723"/>
    </source>
</evidence>
<accession>A0A7I8WAT2</accession>
<evidence type="ECO:0000256" key="14">
    <source>
        <dbReference type="ARBA" id="ARBA00023180"/>
    </source>
</evidence>
<evidence type="ECO:0000256" key="5">
    <source>
        <dbReference type="ARBA" id="ARBA00012264"/>
    </source>
</evidence>
<feature type="domain" description="Fe2OG dioxygenase" evidence="17">
    <location>
        <begin position="665"/>
        <end position="756"/>
    </location>
</feature>
<evidence type="ECO:0000256" key="10">
    <source>
        <dbReference type="ARBA" id="ARBA00022964"/>
    </source>
</evidence>
<dbReference type="EMBL" id="CAJFCJ010000025">
    <property type="protein sequence ID" value="CAD5125250.1"/>
    <property type="molecule type" value="Genomic_DNA"/>
</dbReference>
<reference evidence="18 19" key="1">
    <citation type="submission" date="2020-08" db="EMBL/GenBank/DDBJ databases">
        <authorList>
            <person name="Hejnol A."/>
        </authorList>
    </citation>
    <scope>NUCLEOTIDE SEQUENCE [LARGE SCALE GENOMIC DNA]</scope>
</reference>
<evidence type="ECO:0000256" key="11">
    <source>
        <dbReference type="ARBA" id="ARBA00023002"/>
    </source>
</evidence>
<dbReference type="PROSITE" id="PS51471">
    <property type="entry name" value="FE2OG_OXY"/>
    <property type="match status" value="1"/>
</dbReference>
<proteinExistence type="predicted"/>
<evidence type="ECO:0000256" key="7">
    <source>
        <dbReference type="ARBA" id="ARBA00022729"/>
    </source>
</evidence>
<dbReference type="GO" id="GO:0005789">
    <property type="term" value="C:endoplasmic reticulum membrane"/>
    <property type="evidence" value="ECO:0007669"/>
    <property type="project" value="UniProtKB-SubCell"/>
</dbReference>
<dbReference type="GO" id="GO:0005506">
    <property type="term" value="F:iron ion binding"/>
    <property type="evidence" value="ECO:0007669"/>
    <property type="project" value="InterPro"/>
</dbReference>
<protein>
    <recommendedName>
        <fullName evidence="5">procollagen-lysine 5-dioxygenase</fullName>
        <ecNumber evidence="5">1.14.11.4</ecNumber>
    </recommendedName>
</protein>
<dbReference type="InterPro" id="IPR005123">
    <property type="entry name" value="Oxoglu/Fe-dep_dioxygenase_dom"/>
</dbReference>
<dbReference type="PANTHER" id="PTHR10730">
    <property type="entry name" value="PROCOLLAGEN-LYSINE,2-OXOGLUTARATE 5-DIOXYGENASE/GLYCOSYLTRANSFERASE 25 FAMILY MEMBER"/>
    <property type="match status" value="1"/>
</dbReference>